<gene>
    <name evidence="1" type="ORF">GCM10023094_50110</name>
</gene>
<dbReference type="InterPro" id="IPR007263">
    <property type="entry name" value="DCC1-like"/>
</dbReference>
<reference evidence="2" key="1">
    <citation type="journal article" date="2019" name="Int. J. Syst. Evol. Microbiol.">
        <title>The Global Catalogue of Microorganisms (GCM) 10K type strain sequencing project: providing services to taxonomists for standard genome sequencing and annotation.</title>
        <authorList>
            <consortium name="The Broad Institute Genomics Platform"/>
            <consortium name="The Broad Institute Genome Sequencing Center for Infectious Disease"/>
            <person name="Wu L."/>
            <person name="Ma J."/>
        </authorList>
    </citation>
    <scope>NUCLEOTIDE SEQUENCE [LARGE SCALE GENOMIC DNA]</scope>
    <source>
        <strain evidence="2">JCM 32206</strain>
    </source>
</reference>
<dbReference type="EMBL" id="BAABFB010000075">
    <property type="protein sequence ID" value="GAA4489092.1"/>
    <property type="molecule type" value="Genomic_DNA"/>
</dbReference>
<dbReference type="RefSeq" id="WP_345352067.1">
    <property type="nucleotide sequence ID" value="NZ_BAABFB010000075.1"/>
</dbReference>
<comment type="caution">
    <text evidence="1">The sequence shown here is derived from an EMBL/GenBank/DDBJ whole genome shotgun (WGS) entry which is preliminary data.</text>
</comment>
<accession>A0ABP8PKB8</accession>
<dbReference type="Pfam" id="PF04134">
    <property type="entry name" value="DCC1-like"/>
    <property type="match status" value="1"/>
</dbReference>
<organism evidence="1 2">
    <name type="scientific">Rhodococcus olei</name>
    <dbReference type="NCBI Taxonomy" id="2161675"/>
    <lineage>
        <taxon>Bacteria</taxon>
        <taxon>Bacillati</taxon>
        <taxon>Actinomycetota</taxon>
        <taxon>Actinomycetes</taxon>
        <taxon>Mycobacteriales</taxon>
        <taxon>Nocardiaceae</taxon>
        <taxon>Rhodococcus</taxon>
    </lineage>
</organism>
<name>A0ABP8PKB8_9NOCA</name>
<dbReference type="Proteomes" id="UP001501183">
    <property type="component" value="Unassembled WGS sequence"/>
</dbReference>
<evidence type="ECO:0000313" key="1">
    <source>
        <dbReference type="EMBL" id="GAA4489092.1"/>
    </source>
</evidence>
<evidence type="ECO:0008006" key="3">
    <source>
        <dbReference type="Google" id="ProtNLM"/>
    </source>
</evidence>
<keyword evidence="2" id="KW-1185">Reference proteome</keyword>
<proteinExistence type="predicted"/>
<sequence length="135" mass="14827">MPAVTVPGRSRGRPYPVELLYDRDCGFCVWCARWLARLDRHGRVTATPLQTRGAPERFGVSVDEALEQAWALDADGRRHAGAGAIDAALSALLGTRIPLRVYRIPGIRQLQDALYRLVARNRHRLPGRGGSCAVG</sequence>
<protein>
    <recommendedName>
        <fullName evidence="3">DCC family thiol-disulfide oxidoreductase YuxK</fullName>
    </recommendedName>
</protein>
<dbReference type="PANTHER" id="PTHR34290">
    <property type="entry name" value="SI:CH73-390P7.2"/>
    <property type="match status" value="1"/>
</dbReference>
<evidence type="ECO:0000313" key="2">
    <source>
        <dbReference type="Proteomes" id="UP001501183"/>
    </source>
</evidence>
<dbReference type="PANTHER" id="PTHR34290:SF2">
    <property type="entry name" value="OS04G0668800 PROTEIN"/>
    <property type="match status" value="1"/>
</dbReference>
<dbReference type="InterPro" id="IPR044691">
    <property type="entry name" value="DCC1_Trx"/>
</dbReference>